<gene>
    <name evidence="1" type="ORF">GCM10010094_20100</name>
</gene>
<accession>A0A917VC06</accession>
<sequence length="57" mass="6212">MRIRHPHSRPRPHSRVLTLIGADRAAKKGITYLGDGSSAMSAIRQFGVTEAVRGEAQ</sequence>
<comment type="caution">
    <text evidence="1">The sequence shown here is derived from an EMBL/GenBank/DDBJ whole genome shotgun (WGS) entry which is preliminary data.</text>
</comment>
<protein>
    <submittedName>
        <fullName evidence="1">Uncharacterized protein</fullName>
    </submittedName>
</protein>
<dbReference type="RefSeq" id="WP_189321525.1">
    <property type="nucleotide sequence ID" value="NZ_BMPQ01000004.1"/>
</dbReference>
<organism evidence="1 2">
    <name type="scientific">Streptomyces flaveus</name>
    <dbReference type="NCBI Taxonomy" id="66370"/>
    <lineage>
        <taxon>Bacteria</taxon>
        <taxon>Bacillati</taxon>
        <taxon>Actinomycetota</taxon>
        <taxon>Actinomycetes</taxon>
        <taxon>Kitasatosporales</taxon>
        <taxon>Streptomycetaceae</taxon>
        <taxon>Streptomyces</taxon>
        <taxon>Streptomyces aurantiacus group</taxon>
    </lineage>
</organism>
<dbReference type="Proteomes" id="UP000637788">
    <property type="component" value="Unassembled WGS sequence"/>
</dbReference>
<reference evidence="1" key="1">
    <citation type="journal article" date="2014" name="Int. J. Syst. Evol. Microbiol.">
        <title>Complete genome sequence of Corynebacterium casei LMG S-19264T (=DSM 44701T), isolated from a smear-ripened cheese.</title>
        <authorList>
            <consortium name="US DOE Joint Genome Institute (JGI-PGF)"/>
            <person name="Walter F."/>
            <person name="Albersmeier A."/>
            <person name="Kalinowski J."/>
            <person name="Ruckert C."/>
        </authorList>
    </citation>
    <scope>NUCLEOTIDE SEQUENCE</scope>
    <source>
        <strain evidence="1">JCM 3035</strain>
    </source>
</reference>
<proteinExistence type="predicted"/>
<evidence type="ECO:0000313" key="2">
    <source>
        <dbReference type="Proteomes" id="UP000637788"/>
    </source>
</evidence>
<keyword evidence="2" id="KW-1185">Reference proteome</keyword>
<reference evidence="1" key="2">
    <citation type="submission" date="2020-09" db="EMBL/GenBank/DDBJ databases">
        <authorList>
            <person name="Sun Q."/>
            <person name="Ohkuma M."/>
        </authorList>
    </citation>
    <scope>NUCLEOTIDE SEQUENCE</scope>
    <source>
        <strain evidence="1">JCM 3035</strain>
    </source>
</reference>
<evidence type="ECO:0000313" key="1">
    <source>
        <dbReference type="EMBL" id="GGK59696.1"/>
    </source>
</evidence>
<name>A0A917VC06_9ACTN</name>
<dbReference type="EMBL" id="BMPQ01000004">
    <property type="protein sequence ID" value="GGK59696.1"/>
    <property type="molecule type" value="Genomic_DNA"/>
</dbReference>
<dbReference type="AlphaFoldDB" id="A0A917VC06"/>